<dbReference type="SUPFAM" id="SSF81383">
    <property type="entry name" value="F-box domain"/>
    <property type="match status" value="1"/>
</dbReference>
<evidence type="ECO:0000256" key="1">
    <source>
        <dbReference type="SAM" id="MobiDB-lite"/>
    </source>
</evidence>
<keyword evidence="3" id="KW-1185">Reference proteome</keyword>
<dbReference type="InParanoid" id="A0A409VR70"/>
<protein>
    <recommendedName>
        <fullName evidence="4">F-box domain-containing protein</fullName>
    </recommendedName>
</protein>
<feature type="region of interest" description="Disordered" evidence="1">
    <location>
        <begin position="206"/>
        <end position="231"/>
    </location>
</feature>
<dbReference type="OrthoDB" id="550575at2759"/>
<comment type="caution">
    <text evidence="2">The sequence shown here is derived from an EMBL/GenBank/DDBJ whole genome shotgun (WGS) entry which is preliminary data.</text>
</comment>
<dbReference type="Gene3D" id="3.80.10.10">
    <property type="entry name" value="Ribonuclease Inhibitor"/>
    <property type="match status" value="2"/>
</dbReference>
<accession>A0A409VR70</accession>
<feature type="compositionally biased region" description="Low complexity" evidence="1">
    <location>
        <begin position="25"/>
        <end position="35"/>
    </location>
</feature>
<dbReference type="SUPFAM" id="SSF52047">
    <property type="entry name" value="RNI-like"/>
    <property type="match status" value="1"/>
</dbReference>
<dbReference type="SMART" id="SM00367">
    <property type="entry name" value="LRR_CC"/>
    <property type="match status" value="7"/>
</dbReference>
<proteinExistence type="predicted"/>
<sequence>MSSRTGDIHNDDSLFQFDPYDSRQSTPDSPSLLPVLPRPPAAVTPPRTMSSHDAPLTSAELDDGSMATIRSPVGKGKERTMPMPIRASTIVHDLFDMPSPSTSSYRAFPSSPSSVAMSPASSSSLFSPGYDSDFRARNISVQSMEDMDSNLSPESPSGKGKEREPYPYLPPLSFSVIKLDYRQDHDLASTPGSSSYGTLYSPLPSAGSLPSPFNDRETPVPPPNASPMEPIPQVAIDHNLIRSRSLSNLSRPISPLLGTVSAAINLQTSFGPSRSPSNISRQLIFNQEENDNNASSLDPAAQALRPSSGLTKSDLLNFDRDPASYPSSWYTARKPVAGPTVVAQTGIIHSPSPRASLKAKVRSKSSPYPISVLDFIPNSSTDVFQPLPIVIVNYFDLFLPRELRLDILRALRDSHAQDYLRAVEEGRVSFSKATSSRGRWVGKDKGLRELFKLSRVSKGWRSLVFDGELWADVDLRSFHSLPPAVTMRLIQTAGTFVRNLNLAGHVQLNGETLSHITTSLCLSTPHVSSSCTQITRANFQGCTTLTTRSLHQFLVRSKSLQSLSVKGLSAVTNTTCEIIVNFCPNLVSLNLSRCPNVDGHGINSLTRERLLLKELRLSGVKYISDFTLQELGRAAPYLEVLDLSYCRNLHNSAIEAFIACDGCDEAQLGVDTILLSPRDLGRESNDGGKLKRRVTRLRHLILSSCLLLTDTACSNLAHSVPNLELFEMAGIGSDLKDAGLIRLLETTPHIRRLDLEDAIDISDAFLATITPPPADTSSRGNSGAPADDVKYTGYALQQLNVSYATRITDEAFLSLIRNCTKLTVLEADNTRMGTSVLKEFVRISRQRKAKNAKIVAVDCRGIHESLVKELSPMTRPRLGWRAYGARKLGYLDARDDNEDELKIGQDECDEERVVLKTFYSWQTVDAVKAVREKRRKAAGASGRRVGSESSAISAEGEEVEPITVARAARWWSPGGRRSPRGGAGQDRDRNSPPILPDLNNDGCRTM</sequence>
<organism evidence="2 3">
    <name type="scientific">Gymnopilus dilepis</name>
    <dbReference type="NCBI Taxonomy" id="231916"/>
    <lineage>
        <taxon>Eukaryota</taxon>
        <taxon>Fungi</taxon>
        <taxon>Dikarya</taxon>
        <taxon>Basidiomycota</taxon>
        <taxon>Agaricomycotina</taxon>
        <taxon>Agaricomycetes</taxon>
        <taxon>Agaricomycetidae</taxon>
        <taxon>Agaricales</taxon>
        <taxon>Agaricineae</taxon>
        <taxon>Hymenogastraceae</taxon>
        <taxon>Gymnopilus</taxon>
    </lineage>
</organism>
<dbReference type="GO" id="GO:0031146">
    <property type="term" value="P:SCF-dependent proteasomal ubiquitin-dependent protein catabolic process"/>
    <property type="evidence" value="ECO:0007669"/>
    <property type="project" value="TreeGrafter"/>
</dbReference>
<dbReference type="GO" id="GO:0019005">
    <property type="term" value="C:SCF ubiquitin ligase complex"/>
    <property type="evidence" value="ECO:0007669"/>
    <property type="project" value="TreeGrafter"/>
</dbReference>
<feature type="region of interest" description="Disordered" evidence="1">
    <location>
        <begin position="1"/>
        <end position="80"/>
    </location>
</feature>
<dbReference type="Proteomes" id="UP000284706">
    <property type="component" value="Unassembled WGS sequence"/>
</dbReference>
<evidence type="ECO:0008006" key="4">
    <source>
        <dbReference type="Google" id="ProtNLM"/>
    </source>
</evidence>
<name>A0A409VR70_9AGAR</name>
<evidence type="ECO:0000313" key="2">
    <source>
        <dbReference type="EMBL" id="PPQ68761.1"/>
    </source>
</evidence>
<gene>
    <name evidence="2" type="ORF">CVT26_001730</name>
</gene>
<dbReference type="EMBL" id="NHYE01005588">
    <property type="protein sequence ID" value="PPQ68761.1"/>
    <property type="molecule type" value="Genomic_DNA"/>
</dbReference>
<dbReference type="InterPro" id="IPR036047">
    <property type="entry name" value="F-box-like_dom_sf"/>
</dbReference>
<feature type="region of interest" description="Disordered" evidence="1">
    <location>
        <begin position="935"/>
        <end position="1006"/>
    </location>
</feature>
<reference evidence="2 3" key="1">
    <citation type="journal article" date="2018" name="Evol. Lett.">
        <title>Horizontal gene cluster transfer increased hallucinogenic mushroom diversity.</title>
        <authorList>
            <person name="Reynolds H.T."/>
            <person name="Vijayakumar V."/>
            <person name="Gluck-Thaler E."/>
            <person name="Korotkin H.B."/>
            <person name="Matheny P.B."/>
            <person name="Slot J.C."/>
        </authorList>
    </citation>
    <scope>NUCLEOTIDE SEQUENCE [LARGE SCALE GENOMIC DNA]</scope>
    <source>
        <strain evidence="2 3">SRW20</strain>
    </source>
</reference>
<evidence type="ECO:0000313" key="3">
    <source>
        <dbReference type="Proteomes" id="UP000284706"/>
    </source>
</evidence>
<feature type="region of interest" description="Disordered" evidence="1">
    <location>
        <begin position="101"/>
        <end position="129"/>
    </location>
</feature>
<feature type="compositionally biased region" description="Low complexity" evidence="1">
    <location>
        <begin position="938"/>
        <end position="954"/>
    </location>
</feature>
<dbReference type="AlphaFoldDB" id="A0A409VR70"/>
<dbReference type="STRING" id="231916.A0A409VR70"/>
<dbReference type="PANTHER" id="PTHR13318">
    <property type="entry name" value="PARTNER OF PAIRED, ISOFORM B-RELATED"/>
    <property type="match status" value="1"/>
</dbReference>
<feature type="compositionally biased region" description="Basic and acidic residues" evidence="1">
    <location>
        <begin position="1"/>
        <end position="12"/>
    </location>
</feature>
<feature type="compositionally biased region" description="Polar residues" evidence="1">
    <location>
        <begin position="142"/>
        <end position="155"/>
    </location>
</feature>
<dbReference type="InterPro" id="IPR006553">
    <property type="entry name" value="Leu-rich_rpt_Cys-con_subtyp"/>
</dbReference>
<dbReference type="InterPro" id="IPR032675">
    <property type="entry name" value="LRR_dom_sf"/>
</dbReference>
<feature type="compositionally biased region" description="Low complexity" evidence="1">
    <location>
        <begin position="101"/>
        <end position="128"/>
    </location>
</feature>
<feature type="region of interest" description="Disordered" evidence="1">
    <location>
        <begin position="142"/>
        <end position="166"/>
    </location>
</feature>